<dbReference type="InterPro" id="IPR003599">
    <property type="entry name" value="Ig_sub"/>
</dbReference>
<evidence type="ECO:0000256" key="1">
    <source>
        <dbReference type="SAM" id="MobiDB-lite"/>
    </source>
</evidence>
<organism evidence="3 4">
    <name type="scientific">Ranatra chinensis</name>
    <dbReference type="NCBI Taxonomy" id="642074"/>
    <lineage>
        <taxon>Eukaryota</taxon>
        <taxon>Metazoa</taxon>
        <taxon>Ecdysozoa</taxon>
        <taxon>Arthropoda</taxon>
        <taxon>Hexapoda</taxon>
        <taxon>Insecta</taxon>
        <taxon>Pterygota</taxon>
        <taxon>Neoptera</taxon>
        <taxon>Paraneoptera</taxon>
        <taxon>Hemiptera</taxon>
        <taxon>Heteroptera</taxon>
        <taxon>Panheteroptera</taxon>
        <taxon>Nepomorpha</taxon>
        <taxon>Nepidae</taxon>
        <taxon>Ranatrinae</taxon>
        <taxon>Ranatra</taxon>
    </lineage>
</organism>
<comment type="caution">
    <text evidence="3">The sequence shown here is derived from an EMBL/GenBank/DDBJ whole genome shotgun (WGS) entry which is preliminary data.</text>
</comment>
<dbReference type="InterPro" id="IPR036179">
    <property type="entry name" value="Ig-like_dom_sf"/>
</dbReference>
<evidence type="ECO:0000313" key="4">
    <source>
        <dbReference type="Proteomes" id="UP001558652"/>
    </source>
</evidence>
<dbReference type="InterPro" id="IPR051587">
    <property type="entry name" value="Adhesion_GPCR"/>
</dbReference>
<dbReference type="SMART" id="SM00408">
    <property type="entry name" value="IGc2"/>
    <property type="match status" value="1"/>
</dbReference>
<dbReference type="InterPro" id="IPR007110">
    <property type="entry name" value="Ig-like_dom"/>
</dbReference>
<dbReference type="SMART" id="SM00409">
    <property type="entry name" value="IG"/>
    <property type="match status" value="1"/>
</dbReference>
<dbReference type="Pfam" id="PF13927">
    <property type="entry name" value="Ig_3"/>
    <property type="match status" value="1"/>
</dbReference>
<reference evidence="3 4" key="1">
    <citation type="submission" date="2024-07" db="EMBL/GenBank/DDBJ databases">
        <title>Chromosome-level genome assembly of the water stick insect Ranatra chinensis (Heteroptera: Nepidae).</title>
        <authorList>
            <person name="Liu X."/>
        </authorList>
    </citation>
    <scope>NUCLEOTIDE SEQUENCE [LARGE SCALE GENOMIC DNA]</scope>
    <source>
        <strain evidence="3">Cailab_2021Rc</strain>
        <tissue evidence="3">Muscle</tissue>
    </source>
</reference>
<evidence type="ECO:0000313" key="3">
    <source>
        <dbReference type="EMBL" id="KAL1140506.1"/>
    </source>
</evidence>
<proteinExistence type="predicted"/>
<dbReference type="AlphaFoldDB" id="A0ABD0YX28"/>
<dbReference type="EMBL" id="JBFDAA010000001">
    <property type="protein sequence ID" value="KAL1140506.1"/>
    <property type="molecule type" value="Genomic_DNA"/>
</dbReference>
<dbReference type="PROSITE" id="PS50835">
    <property type="entry name" value="IG_LIKE"/>
    <property type="match status" value="1"/>
</dbReference>
<keyword evidence="4" id="KW-1185">Reference proteome</keyword>
<sequence>MNRYPNCSAEDIGSDKRTQSKRRKTTILKFLRISAVSNVEDLQVLNISVVYFLWSSGAGDVVFHFFGSGHDVGRVKEAGSHLVERGRLGEVHLVPGQISMVQEPALALESVRVRHKEQMIREGDQFMLSCVAQGSSYMTFQWFKDGALINPKKSLRTIWTQLLPLDSHEQYTAILGLENVDAMDEGQYTCQVVDWGVQECKSIYIEIKQPPQVVISPMSATVHKKSTTYTCQAHTSVATQSQSVRVDVINRTNIAVCQAESVDGVTWGDASPGSTAISDCPTRDGSEMTYEIMSDIISVSASGALRDLQIKLELPLKRGLIMLLCYVLCSEISMHHLVFKHLKFDKGKEKDCNSDSDNNLFDCKKTPDKEEVDLEDYPNSPRKYVQITGGGDASRPVTYQFDESNYPSAIVHSSDRGGRDLCVEYIGSSCGDDVVSARVRLELDVVQSVLNPSSTVETPLVKCSIDLESAPCTSSAGLNEFTVTSGDSSKSCHVELKETEPSEQSPECGDVLDRISHDLDYLLNRTSDTGGGSDTFKRQRTTAVSTEPNVQGSKANSSS</sequence>
<name>A0ABD0YX28_9HEMI</name>
<gene>
    <name evidence="3" type="ORF">AAG570_000436</name>
</gene>
<evidence type="ECO:0000259" key="2">
    <source>
        <dbReference type="PROSITE" id="PS50835"/>
    </source>
</evidence>
<dbReference type="Gene3D" id="2.60.40.10">
    <property type="entry name" value="Immunoglobulins"/>
    <property type="match status" value="1"/>
</dbReference>
<dbReference type="PANTHER" id="PTHR45813">
    <property type="entry name" value="IG-LIKE DOMAIN-CONTAINING PROTEIN"/>
    <property type="match status" value="1"/>
</dbReference>
<dbReference type="Proteomes" id="UP001558652">
    <property type="component" value="Unassembled WGS sequence"/>
</dbReference>
<protein>
    <recommendedName>
        <fullName evidence="2">Ig-like domain-containing protein</fullName>
    </recommendedName>
</protein>
<dbReference type="CDD" id="cd00096">
    <property type="entry name" value="Ig"/>
    <property type="match status" value="1"/>
</dbReference>
<feature type="domain" description="Ig-like" evidence="2">
    <location>
        <begin position="104"/>
        <end position="192"/>
    </location>
</feature>
<feature type="compositionally biased region" description="Polar residues" evidence="1">
    <location>
        <begin position="541"/>
        <end position="559"/>
    </location>
</feature>
<dbReference type="SUPFAM" id="SSF48726">
    <property type="entry name" value="Immunoglobulin"/>
    <property type="match status" value="1"/>
</dbReference>
<accession>A0ABD0YX28</accession>
<dbReference type="InterPro" id="IPR003598">
    <property type="entry name" value="Ig_sub2"/>
</dbReference>
<feature type="region of interest" description="Disordered" evidence="1">
    <location>
        <begin position="523"/>
        <end position="559"/>
    </location>
</feature>
<dbReference type="PANTHER" id="PTHR45813:SF8">
    <property type="entry name" value="IG-LIKE DOMAIN-CONTAINING PROTEIN"/>
    <property type="match status" value="1"/>
</dbReference>
<dbReference type="InterPro" id="IPR013783">
    <property type="entry name" value="Ig-like_fold"/>
</dbReference>